<dbReference type="Pfam" id="PF25463">
    <property type="entry name" value="DUF7899"/>
    <property type="match status" value="1"/>
</dbReference>
<sequence length="387" mass="44028">MDMIPVVNSSTNSSQLHDKFRNFQLQEEFDTHVPEAISFTSQPFLRKRSKIIEIVAAKDMMLYLLLHTSNKRICYLNMTPDQVIRSLFYNKKNESLITVSVHATDNFTSLKCRSTSIEYIKRNQLDAGVVLFKSESLELPDFVEFDDVNGKGITYSARDSIYKVFDLKDYSFLYSISDKNVLDIKISPGTMLVTFQRDAAYVPLRIISIEDGTLIKSLTHLLHPNKKIDFIELFNEKLLIKQEHESLQILDVSNSELTEMVTSFEDHLLWKASCNLNKIYITNDQDIIFSYCEAEGAEEDGKCAVGSIHISSILSGNCIAKICSNNPNLWISPRGRMGGRPVTQSNAREALEDVTVVFYNEDCNEVYSGNRKGLLHVWSNAQNTSKI</sequence>
<keyword evidence="2" id="KW-1185">Reference proteome</keyword>
<dbReference type="InParanoid" id="A0A2G5DI27"/>
<dbReference type="AlphaFoldDB" id="A0A2G5DI27"/>
<dbReference type="SUPFAM" id="SSF69322">
    <property type="entry name" value="Tricorn protease domain 2"/>
    <property type="match status" value="1"/>
</dbReference>
<gene>
    <name evidence="1" type="ORF">AQUCO_02000552v1</name>
</gene>
<evidence type="ECO:0000313" key="2">
    <source>
        <dbReference type="Proteomes" id="UP000230069"/>
    </source>
</evidence>
<name>A0A2G5DI27_AQUCA</name>
<organism evidence="1 2">
    <name type="scientific">Aquilegia coerulea</name>
    <name type="common">Rocky mountain columbine</name>
    <dbReference type="NCBI Taxonomy" id="218851"/>
    <lineage>
        <taxon>Eukaryota</taxon>
        <taxon>Viridiplantae</taxon>
        <taxon>Streptophyta</taxon>
        <taxon>Embryophyta</taxon>
        <taxon>Tracheophyta</taxon>
        <taxon>Spermatophyta</taxon>
        <taxon>Magnoliopsida</taxon>
        <taxon>Ranunculales</taxon>
        <taxon>Ranunculaceae</taxon>
        <taxon>Thalictroideae</taxon>
        <taxon>Aquilegia</taxon>
    </lineage>
</organism>
<protein>
    <submittedName>
        <fullName evidence="1">Uncharacterized protein</fullName>
    </submittedName>
</protein>
<accession>A0A2G5DI27</accession>
<dbReference type="PANTHER" id="PTHR31789">
    <property type="entry name" value="OS05G0482600 PROTEIN"/>
    <property type="match status" value="1"/>
</dbReference>
<dbReference type="InterPro" id="IPR057221">
    <property type="entry name" value="DUF7899"/>
</dbReference>
<evidence type="ECO:0000313" key="1">
    <source>
        <dbReference type="EMBL" id="PIA43188.1"/>
    </source>
</evidence>
<dbReference type="OrthoDB" id="336008at2759"/>
<proteinExistence type="predicted"/>
<dbReference type="Proteomes" id="UP000230069">
    <property type="component" value="Unassembled WGS sequence"/>
</dbReference>
<reference evidence="1 2" key="1">
    <citation type="submission" date="2017-09" db="EMBL/GenBank/DDBJ databases">
        <title>WGS assembly of Aquilegia coerulea Goldsmith.</title>
        <authorList>
            <person name="Hodges S."/>
            <person name="Kramer E."/>
            <person name="Nordborg M."/>
            <person name="Tomkins J."/>
            <person name="Borevitz J."/>
            <person name="Derieg N."/>
            <person name="Yan J."/>
            <person name="Mihaltcheva S."/>
            <person name="Hayes R.D."/>
            <person name="Rokhsar D."/>
        </authorList>
    </citation>
    <scope>NUCLEOTIDE SEQUENCE [LARGE SCALE GENOMIC DNA]</scope>
    <source>
        <strain evidence="2">cv. Goldsmith</strain>
    </source>
</reference>
<dbReference type="EMBL" id="KZ305037">
    <property type="protein sequence ID" value="PIA43188.1"/>
    <property type="molecule type" value="Genomic_DNA"/>
</dbReference>
<dbReference type="PANTHER" id="PTHR31789:SF9">
    <property type="entry name" value="EXPRESSED PROTEIN"/>
    <property type="match status" value="1"/>
</dbReference>